<evidence type="ECO:0000313" key="1">
    <source>
        <dbReference type="EMBL" id="TQD85969.1"/>
    </source>
</evidence>
<name>A0A540LI02_MALBA</name>
<gene>
    <name evidence="1" type="ORF">C1H46_028515</name>
</gene>
<sequence>MSILDLIPLKSGSVTARRLPPRLDLFVNVGEVTVIEEVDNRFDRGDKIGGRVHRVVEGRDRDSFVALAKRVGRVDVAVAVLNCYRYLIIRAIK</sequence>
<organism evidence="1 2">
    <name type="scientific">Malus baccata</name>
    <name type="common">Siberian crab apple</name>
    <name type="synonym">Pyrus baccata</name>
    <dbReference type="NCBI Taxonomy" id="106549"/>
    <lineage>
        <taxon>Eukaryota</taxon>
        <taxon>Viridiplantae</taxon>
        <taxon>Streptophyta</taxon>
        <taxon>Embryophyta</taxon>
        <taxon>Tracheophyta</taxon>
        <taxon>Spermatophyta</taxon>
        <taxon>Magnoliopsida</taxon>
        <taxon>eudicotyledons</taxon>
        <taxon>Gunneridae</taxon>
        <taxon>Pentapetalae</taxon>
        <taxon>rosids</taxon>
        <taxon>fabids</taxon>
        <taxon>Rosales</taxon>
        <taxon>Rosaceae</taxon>
        <taxon>Amygdaloideae</taxon>
        <taxon>Maleae</taxon>
        <taxon>Malus</taxon>
    </lineage>
</organism>
<keyword evidence="2" id="KW-1185">Reference proteome</keyword>
<comment type="caution">
    <text evidence="1">The sequence shown here is derived from an EMBL/GenBank/DDBJ whole genome shotgun (WGS) entry which is preliminary data.</text>
</comment>
<dbReference type="AlphaFoldDB" id="A0A540LI02"/>
<dbReference type="EMBL" id="VIEB01000582">
    <property type="protein sequence ID" value="TQD85969.1"/>
    <property type="molecule type" value="Genomic_DNA"/>
</dbReference>
<protein>
    <submittedName>
        <fullName evidence="1">Uncharacterized protein</fullName>
    </submittedName>
</protein>
<dbReference type="Proteomes" id="UP000315295">
    <property type="component" value="Unassembled WGS sequence"/>
</dbReference>
<reference evidence="1 2" key="1">
    <citation type="journal article" date="2019" name="G3 (Bethesda)">
        <title>Sequencing of a Wild Apple (Malus baccata) Genome Unravels the Differences Between Cultivated and Wild Apple Species Regarding Disease Resistance and Cold Tolerance.</title>
        <authorList>
            <person name="Chen X."/>
        </authorList>
    </citation>
    <scope>NUCLEOTIDE SEQUENCE [LARGE SCALE GENOMIC DNA]</scope>
    <source>
        <strain evidence="2">cv. Shandingzi</strain>
        <tissue evidence="1">Leaves</tissue>
    </source>
</reference>
<proteinExistence type="predicted"/>
<accession>A0A540LI02</accession>
<evidence type="ECO:0000313" key="2">
    <source>
        <dbReference type="Proteomes" id="UP000315295"/>
    </source>
</evidence>